<evidence type="ECO:0000313" key="1">
    <source>
        <dbReference type="EMBL" id="CCG25216.1"/>
    </source>
</evidence>
<protein>
    <submittedName>
        <fullName evidence="1">Uncharacterized protein</fullName>
    </submittedName>
</protein>
<dbReference type="KEGG" id="cot:CORT_0H01000"/>
<dbReference type="eggNOG" id="ENOG502RPYZ">
    <property type="taxonomic scope" value="Eukaryota"/>
</dbReference>
<accession>H8XAW8</accession>
<dbReference type="RefSeq" id="XP_003871341.1">
    <property type="nucleotide sequence ID" value="XM_003871292.1"/>
</dbReference>
<dbReference type="GeneID" id="14542462"/>
<dbReference type="EMBL" id="HE681726">
    <property type="protein sequence ID" value="CCG25216.1"/>
    <property type="molecule type" value="Genomic_DNA"/>
</dbReference>
<dbReference type="AlphaFoldDB" id="H8XAW8"/>
<dbReference type="Proteomes" id="UP000005018">
    <property type="component" value="Chromosome 8"/>
</dbReference>
<proteinExistence type="predicted"/>
<dbReference type="OrthoDB" id="4093324at2759"/>
<name>H8XAW8_CANO9</name>
<dbReference type="HOGENOM" id="CLU_519877_0_0_1"/>
<organism evidence="1 2">
    <name type="scientific">Candida orthopsilosis (strain 90-125)</name>
    <name type="common">Yeast</name>
    <dbReference type="NCBI Taxonomy" id="1136231"/>
    <lineage>
        <taxon>Eukaryota</taxon>
        <taxon>Fungi</taxon>
        <taxon>Dikarya</taxon>
        <taxon>Ascomycota</taxon>
        <taxon>Saccharomycotina</taxon>
        <taxon>Pichiomycetes</taxon>
        <taxon>Debaryomycetaceae</taxon>
        <taxon>Candida/Lodderomyces clade</taxon>
        <taxon>Candida</taxon>
    </lineage>
</organism>
<sequence>MMYTRGRIRSALRRLPLRIPHLRSATFHQSLANQTIDATTFNTKLQSILATEPSSKIFQFLVKNHARVDPKFSLTYTYNLLQQNNLQAAISLQHLLLTNENYQIPNELWSVFLDKVCLESNYLGAMFIFHELIDNHSFYDEVSFAVQDNDQIPFIVNTASLVYLAKIFTNNGDAKRMEGILRYFRRFYSFLDYQDAYQSLLALTVEVYSEMGDLTMALKKFKNLAFASRGLAGKKPVRRLSWEYADSEKWRLDNIKSNQYRFDFIPTYPLDIHQQLLAQICQSGIYNPVVQYNIYSSPVVGSSSGTSNSSSVANTITPIIQKRITSTDLPRFQNLITEYIKREEIYDYHKLIQFMKINHLSLHIFIITTLCHLDKHKLAFAVLKSLNSYGQRLCKSPAFITLLQSTQNNPELHTLRSDIIKYYRSLNKGYMNYPVAAYV</sequence>
<keyword evidence="2" id="KW-1185">Reference proteome</keyword>
<reference evidence="1 2" key="1">
    <citation type="journal article" date="2012" name="PLoS ONE">
        <title>Sequence and analysis of the genome of the pathogenic yeast Candida orthopsilosis.</title>
        <authorList>
            <person name="Riccombeni A."/>
            <person name="Vidanes G."/>
            <person name="Proux-Wera E."/>
            <person name="Wolfe K.H."/>
            <person name="Butler G."/>
        </authorList>
    </citation>
    <scope>NUCLEOTIDE SEQUENCE [LARGE SCALE GENOMIC DNA]</scope>
    <source>
        <strain evidence="1 2">Co 90-125</strain>
    </source>
</reference>
<gene>
    <name evidence="1" type="ORF">CORT_0H01000</name>
</gene>
<evidence type="ECO:0000313" key="2">
    <source>
        <dbReference type="Proteomes" id="UP000005018"/>
    </source>
</evidence>